<dbReference type="InterPro" id="IPR018490">
    <property type="entry name" value="cNMP-bd_dom_sf"/>
</dbReference>
<evidence type="ECO:0000259" key="9">
    <source>
        <dbReference type="PROSITE" id="PS50994"/>
    </source>
</evidence>
<reference evidence="10" key="1">
    <citation type="submission" date="2020-11" db="EMBL/GenBank/DDBJ databases">
        <authorList>
            <person name="Tran Van P."/>
        </authorList>
    </citation>
    <scope>NUCLEOTIDE SEQUENCE</scope>
</reference>
<keyword evidence="3" id="KW-1003">Cell membrane</keyword>
<dbReference type="GO" id="GO:0015074">
    <property type="term" value="P:DNA integration"/>
    <property type="evidence" value="ECO:0007669"/>
    <property type="project" value="InterPro"/>
</dbReference>
<dbReference type="OrthoDB" id="546434at2759"/>
<evidence type="ECO:0000256" key="3">
    <source>
        <dbReference type="ARBA" id="ARBA00022475"/>
    </source>
</evidence>
<feature type="region of interest" description="Disordered" evidence="7">
    <location>
        <begin position="251"/>
        <end position="422"/>
    </location>
</feature>
<dbReference type="InterPro" id="IPR036397">
    <property type="entry name" value="RNaseH_sf"/>
</dbReference>
<dbReference type="GO" id="GO:0003676">
    <property type="term" value="F:nucleic acid binding"/>
    <property type="evidence" value="ECO:0007669"/>
    <property type="project" value="InterPro"/>
</dbReference>
<feature type="compositionally biased region" description="Low complexity" evidence="7">
    <location>
        <begin position="383"/>
        <end position="394"/>
    </location>
</feature>
<feature type="compositionally biased region" description="Basic and acidic residues" evidence="7">
    <location>
        <begin position="290"/>
        <end position="305"/>
    </location>
</feature>
<evidence type="ECO:0000256" key="2">
    <source>
        <dbReference type="ARBA" id="ARBA00004496"/>
    </source>
</evidence>
<dbReference type="GO" id="GO:0005737">
    <property type="term" value="C:cytoplasm"/>
    <property type="evidence" value="ECO:0007669"/>
    <property type="project" value="UniProtKB-SubCell"/>
</dbReference>
<dbReference type="InterPro" id="IPR000595">
    <property type="entry name" value="cNMP-bd_dom"/>
</dbReference>
<dbReference type="Proteomes" id="UP000678499">
    <property type="component" value="Unassembled WGS sequence"/>
</dbReference>
<evidence type="ECO:0000256" key="4">
    <source>
        <dbReference type="ARBA" id="ARBA00022490"/>
    </source>
</evidence>
<feature type="domain" description="Cyclic nucleotide-binding" evidence="8">
    <location>
        <begin position="50"/>
        <end position="97"/>
    </location>
</feature>
<evidence type="ECO:0000313" key="11">
    <source>
        <dbReference type="Proteomes" id="UP000678499"/>
    </source>
</evidence>
<feature type="compositionally biased region" description="Low complexity" evidence="7">
    <location>
        <begin position="280"/>
        <end position="289"/>
    </location>
</feature>
<organism evidence="10">
    <name type="scientific">Notodromas monacha</name>
    <dbReference type="NCBI Taxonomy" id="399045"/>
    <lineage>
        <taxon>Eukaryota</taxon>
        <taxon>Metazoa</taxon>
        <taxon>Ecdysozoa</taxon>
        <taxon>Arthropoda</taxon>
        <taxon>Crustacea</taxon>
        <taxon>Oligostraca</taxon>
        <taxon>Ostracoda</taxon>
        <taxon>Podocopa</taxon>
        <taxon>Podocopida</taxon>
        <taxon>Cypridocopina</taxon>
        <taxon>Cypridoidea</taxon>
        <taxon>Cyprididae</taxon>
        <taxon>Notodromas</taxon>
    </lineage>
</organism>
<evidence type="ECO:0008006" key="12">
    <source>
        <dbReference type="Google" id="ProtNLM"/>
    </source>
</evidence>
<dbReference type="InterPro" id="IPR014710">
    <property type="entry name" value="RmlC-like_jellyroll"/>
</dbReference>
<dbReference type="SUPFAM" id="SSF51206">
    <property type="entry name" value="cAMP-binding domain-like"/>
    <property type="match status" value="1"/>
</dbReference>
<dbReference type="EMBL" id="CAJPEX010003616">
    <property type="protein sequence ID" value="CAG0922370.1"/>
    <property type="molecule type" value="Genomic_DNA"/>
</dbReference>
<dbReference type="InterPro" id="IPR001584">
    <property type="entry name" value="Integrase_cat-core"/>
</dbReference>
<protein>
    <recommendedName>
        <fullName evidence="12">Integrase catalytic domain-containing protein</fullName>
    </recommendedName>
</protein>
<dbReference type="GO" id="GO:0005886">
    <property type="term" value="C:plasma membrane"/>
    <property type="evidence" value="ECO:0007669"/>
    <property type="project" value="UniProtKB-SubCell"/>
</dbReference>
<dbReference type="CDD" id="cd00038">
    <property type="entry name" value="CAP_ED"/>
    <property type="match status" value="1"/>
</dbReference>
<accession>A0A7R9GH39</accession>
<evidence type="ECO:0000256" key="7">
    <source>
        <dbReference type="SAM" id="MobiDB-lite"/>
    </source>
</evidence>
<keyword evidence="4" id="KW-0963">Cytoplasm</keyword>
<proteinExistence type="predicted"/>
<evidence type="ECO:0000256" key="5">
    <source>
        <dbReference type="ARBA" id="ARBA00022553"/>
    </source>
</evidence>
<dbReference type="InterPro" id="IPR012337">
    <property type="entry name" value="RNaseH-like_sf"/>
</dbReference>
<evidence type="ECO:0000313" key="10">
    <source>
        <dbReference type="EMBL" id="CAD7282218.1"/>
    </source>
</evidence>
<keyword evidence="5" id="KW-0597">Phosphoprotein</keyword>
<sequence length="422" mass="47500">MPLSVAGCIASINGDRTDGFSLRKALEKDLCQRSIQDLEIIYGNLRTIQALSSLREPSLRSLCKAVRYERHEANDILYCRGELSTCWYILLSGSVFIDGCMYLPRASFGKRSGSSGRRPNECLILESSEMLVLGSFEIIHSEGAAVFSSAAFKRFTKANQMEVHIAQPYHPEGNGACERTIKSLTAILAKTAPSATTWDQVLYKATMAYNRTPHSTTGLSPLELWHKKPMLTQANIKFKAPPRDISAQLEVVQQTAQRQRQRSPSLLPCERDQQQDRSPARLARANLPRRSPERQRERDRPERQPQPRRPRRASSPRELFITRTWEQPRRPPPDRPSSTQPHQDAAVPRVQRGTSATRERCRTPVATTATRRHSSKKRRWFQLSPSPSSTSSLAAEEETDVKLPSATLVQPLSGHGPLTDED</sequence>
<dbReference type="EMBL" id="OA885653">
    <property type="protein sequence ID" value="CAD7282218.1"/>
    <property type="molecule type" value="Genomic_DNA"/>
</dbReference>
<dbReference type="AlphaFoldDB" id="A0A7R9GH39"/>
<feature type="compositionally biased region" description="Basic residues" evidence="7">
    <location>
        <begin position="370"/>
        <end position="380"/>
    </location>
</feature>
<comment type="subcellular location">
    <subcellularLocation>
        <location evidence="1">Cell membrane</location>
    </subcellularLocation>
    <subcellularLocation>
        <location evidence="2">Cytoplasm</location>
    </subcellularLocation>
</comment>
<dbReference type="PROSITE" id="PS50994">
    <property type="entry name" value="INTEGRASE"/>
    <property type="match status" value="1"/>
</dbReference>
<dbReference type="PROSITE" id="PS50042">
    <property type="entry name" value="CNMP_BINDING_3"/>
    <property type="match status" value="1"/>
</dbReference>
<name>A0A7R9GH39_9CRUS</name>
<keyword evidence="6" id="KW-0472">Membrane</keyword>
<dbReference type="PANTHER" id="PTHR45161:SF3">
    <property type="entry name" value="METHYL-ACCEPTING CHEMOTAXIS PROTEIN"/>
    <property type="match status" value="1"/>
</dbReference>
<evidence type="ECO:0000259" key="8">
    <source>
        <dbReference type="PROSITE" id="PS50042"/>
    </source>
</evidence>
<dbReference type="Gene3D" id="2.60.120.10">
    <property type="entry name" value="Jelly Rolls"/>
    <property type="match status" value="1"/>
</dbReference>
<feature type="compositionally biased region" description="Basic and acidic residues" evidence="7">
    <location>
        <begin position="269"/>
        <end position="279"/>
    </location>
</feature>
<dbReference type="PANTHER" id="PTHR45161">
    <property type="entry name" value="CYTOSKELETON-ASSOCIATED PROTEIN 4"/>
    <property type="match status" value="1"/>
</dbReference>
<keyword evidence="11" id="KW-1185">Reference proteome</keyword>
<evidence type="ECO:0000256" key="6">
    <source>
        <dbReference type="ARBA" id="ARBA00023136"/>
    </source>
</evidence>
<gene>
    <name evidence="10" type="ORF">NMOB1V02_LOCUS9847</name>
</gene>
<dbReference type="SUPFAM" id="SSF53098">
    <property type="entry name" value="Ribonuclease H-like"/>
    <property type="match status" value="1"/>
</dbReference>
<dbReference type="Gene3D" id="3.30.420.10">
    <property type="entry name" value="Ribonuclease H-like superfamily/Ribonuclease H"/>
    <property type="match status" value="1"/>
</dbReference>
<feature type="domain" description="Integrase catalytic" evidence="9">
    <location>
        <begin position="124"/>
        <end position="229"/>
    </location>
</feature>
<evidence type="ECO:0000256" key="1">
    <source>
        <dbReference type="ARBA" id="ARBA00004236"/>
    </source>
</evidence>